<name>Q239E4_TETTS</name>
<gene>
    <name evidence="1" type="ORF">TTHERM_00448710</name>
</gene>
<dbReference type="AlphaFoldDB" id="Q239E4"/>
<dbReference type="InParanoid" id="Q239E4"/>
<sequence length="92" mass="10471">MESQDKKLTRKMKKDVCLELMLTGVHAVTHIPCHICNRELTSFFTIDKKLTCQSEQCHEAGECVCGIKEMQEALLTQNQNIEDGECDDLNLN</sequence>
<dbReference type="GeneID" id="7824546"/>
<organism evidence="1 2">
    <name type="scientific">Tetrahymena thermophila (strain SB210)</name>
    <dbReference type="NCBI Taxonomy" id="312017"/>
    <lineage>
        <taxon>Eukaryota</taxon>
        <taxon>Sar</taxon>
        <taxon>Alveolata</taxon>
        <taxon>Ciliophora</taxon>
        <taxon>Intramacronucleata</taxon>
        <taxon>Oligohymenophorea</taxon>
        <taxon>Hymenostomatida</taxon>
        <taxon>Tetrahymenina</taxon>
        <taxon>Tetrahymenidae</taxon>
        <taxon>Tetrahymena</taxon>
    </lineage>
</organism>
<dbReference type="EMBL" id="GG662738">
    <property type="protein sequence ID" value="EAR93026.2"/>
    <property type="molecule type" value="Genomic_DNA"/>
</dbReference>
<accession>Q239E4</accession>
<evidence type="ECO:0000313" key="1">
    <source>
        <dbReference type="EMBL" id="EAR93026.2"/>
    </source>
</evidence>
<dbReference type="KEGG" id="tet:TTHERM_00448710"/>
<dbReference type="Proteomes" id="UP000009168">
    <property type="component" value="Unassembled WGS sequence"/>
</dbReference>
<reference evidence="2" key="1">
    <citation type="journal article" date="2006" name="PLoS Biol.">
        <title>Macronuclear genome sequence of the ciliate Tetrahymena thermophila, a model eukaryote.</title>
        <authorList>
            <person name="Eisen J.A."/>
            <person name="Coyne R.S."/>
            <person name="Wu M."/>
            <person name="Wu D."/>
            <person name="Thiagarajan M."/>
            <person name="Wortman J.R."/>
            <person name="Badger J.H."/>
            <person name="Ren Q."/>
            <person name="Amedeo P."/>
            <person name="Jones K.M."/>
            <person name="Tallon L.J."/>
            <person name="Delcher A.L."/>
            <person name="Salzberg S.L."/>
            <person name="Silva J.C."/>
            <person name="Haas B.J."/>
            <person name="Majoros W.H."/>
            <person name="Farzad M."/>
            <person name="Carlton J.M."/>
            <person name="Smith R.K. Jr."/>
            <person name="Garg J."/>
            <person name="Pearlman R.E."/>
            <person name="Karrer K.M."/>
            <person name="Sun L."/>
            <person name="Manning G."/>
            <person name="Elde N.C."/>
            <person name="Turkewitz A.P."/>
            <person name="Asai D.J."/>
            <person name="Wilkes D.E."/>
            <person name="Wang Y."/>
            <person name="Cai H."/>
            <person name="Collins K."/>
            <person name="Stewart B.A."/>
            <person name="Lee S.R."/>
            <person name="Wilamowska K."/>
            <person name="Weinberg Z."/>
            <person name="Ruzzo W.L."/>
            <person name="Wloga D."/>
            <person name="Gaertig J."/>
            <person name="Frankel J."/>
            <person name="Tsao C.-C."/>
            <person name="Gorovsky M.A."/>
            <person name="Keeling P.J."/>
            <person name="Waller R.F."/>
            <person name="Patron N.J."/>
            <person name="Cherry J.M."/>
            <person name="Stover N.A."/>
            <person name="Krieger C.J."/>
            <person name="del Toro C."/>
            <person name="Ryder H.F."/>
            <person name="Williamson S.C."/>
            <person name="Barbeau R.A."/>
            <person name="Hamilton E.P."/>
            <person name="Orias E."/>
        </authorList>
    </citation>
    <scope>NUCLEOTIDE SEQUENCE [LARGE SCALE GENOMIC DNA]</scope>
    <source>
        <strain evidence="2">SB210</strain>
    </source>
</reference>
<evidence type="ECO:0000313" key="2">
    <source>
        <dbReference type="Proteomes" id="UP000009168"/>
    </source>
</evidence>
<dbReference type="RefSeq" id="XP_001013271.2">
    <property type="nucleotide sequence ID" value="XM_001013271.3"/>
</dbReference>
<proteinExistence type="predicted"/>
<protein>
    <submittedName>
        <fullName evidence="1">Uncharacterized protein</fullName>
    </submittedName>
</protein>
<dbReference type="HOGENOM" id="CLU_2418081_0_0_1"/>
<keyword evidence="2" id="KW-1185">Reference proteome</keyword>